<evidence type="ECO:0000256" key="3">
    <source>
        <dbReference type="ARBA" id="ARBA00022840"/>
    </source>
</evidence>
<evidence type="ECO:0000256" key="5">
    <source>
        <dbReference type="RuleBase" id="RU361279"/>
    </source>
</evidence>
<comment type="catalytic activity">
    <reaction evidence="5">
        <text>(6S)-5-formyl-5,6,7,8-tetrahydrofolate + ATP = (6R)-5,10-methenyltetrahydrofolate + ADP + phosphate</text>
        <dbReference type="Rhea" id="RHEA:10488"/>
        <dbReference type="ChEBI" id="CHEBI:30616"/>
        <dbReference type="ChEBI" id="CHEBI:43474"/>
        <dbReference type="ChEBI" id="CHEBI:57455"/>
        <dbReference type="ChEBI" id="CHEBI:57457"/>
        <dbReference type="ChEBI" id="CHEBI:456216"/>
        <dbReference type="EC" id="6.3.3.2"/>
    </reaction>
</comment>
<dbReference type="GO" id="GO:0009396">
    <property type="term" value="P:folic acid-containing compound biosynthetic process"/>
    <property type="evidence" value="ECO:0007669"/>
    <property type="project" value="TreeGrafter"/>
</dbReference>
<name>A0A941CQN5_9CLOT</name>
<dbReference type="RefSeq" id="WP_211800056.1">
    <property type="nucleotide sequence ID" value="NZ_JAGSCS010000003.1"/>
</dbReference>
<gene>
    <name evidence="6" type="ORF">KCG48_04210</name>
</gene>
<dbReference type="PIRSF" id="PIRSF006806">
    <property type="entry name" value="FTHF_cligase"/>
    <property type="match status" value="1"/>
</dbReference>
<feature type="binding site" evidence="4">
    <location>
        <begin position="136"/>
        <end position="144"/>
    </location>
    <ligand>
        <name>ATP</name>
        <dbReference type="ChEBI" id="CHEBI:30616"/>
    </ligand>
</feature>
<dbReference type="GO" id="GO:0046872">
    <property type="term" value="F:metal ion binding"/>
    <property type="evidence" value="ECO:0007669"/>
    <property type="project" value="UniProtKB-KW"/>
</dbReference>
<dbReference type="Gene3D" id="3.40.50.10420">
    <property type="entry name" value="NagB/RpiA/CoA transferase-like"/>
    <property type="match status" value="1"/>
</dbReference>
<reference evidence="6" key="1">
    <citation type="submission" date="2021-04" db="EMBL/GenBank/DDBJ databases">
        <title>Proteiniclasticum sedimins sp. nov., an obligate anaerobic bacterium isolated from anaerobic sludge.</title>
        <authorList>
            <person name="Liu J."/>
        </authorList>
    </citation>
    <scope>NUCLEOTIDE SEQUENCE</scope>
    <source>
        <strain evidence="6">BAD-10</strain>
    </source>
</reference>
<dbReference type="Proteomes" id="UP000675379">
    <property type="component" value="Unassembled WGS sequence"/>
</dbReference>
<keyword evidence="6" id="KW-0436">Ligase</keyword>
<dbReference type="InterPro" id="IPR024185">
    <property type="entry name" value="FTHF_cligase-like_sf"/>
</dbReference>
<comment type="caution">
    <text evidence="6">The sequence shown here is derived from an EMBL/GenBank/DDBJ whole genome shotgun (WGS) entry which is preliminary data.</text>
</comment>
<dbReference type="PANTHER" id="PTHR23407:SF1">
    <property type="entry name" value="5-FORMYLTETRAHYDROFOLATE CYCLO-LIGASE"/>
    <property type="match status" value="1"/>
</dbReference>
<keyword evidence="5" id="KW-0479">Metal-binding</keyword>
<dbReference type="Pfam" id="PF01812">
    <property type="entry name" value="5-FTHF_cyc-lig"/>
    <property type="match status" value="1"/>
</dbReference>
<feature type="binding site" evidence="4">
    <location>
        <position position="54"/>
    </location>
    <ligand>
        <name>substrate</name>
    </ligand>
</feature>
<dbReference type="SUPFAM" id="SSF100950">
    <property type="entry name" value="NagB/RpiA/CoA transferase-like"/>
    <property type="match status" value="1"/>
</dbReference>
<keyword evidence="2 4" id="KW-0547">Nucleotide-binding</keyword>
<dbReference type="EC" id="6.3.3.2" evidence="5"/>
<dbReference type="PANTHER" id="PTHR23407">
    <property type="entry name" value="ATPASE INHIBITOR/5-FORMYLTETRAHYDROFOLATE CYCLO-LIGASE"/>
    <property type="match status" value="1"/>
</dbReference>
<proteinExistence type="inferred from homology"/>
<evidence type="ECO:0000313" key="7">
    <source>
        <dbReference type="Proteomes" id="UP000675379"/>
    </source>
</evidence>
<dbReference type="EMBL" id="JAGSCS010000003">
    <property type="protein sequence ID" value="MBR0575541.1"/>
    <property type="molecule type" value="Genomic_DNA"/>
</dbReference>
<feature type="binding site" evidence="4">
    <location>
        <begin position="8"/>
        <end position="12"/>
    </location>
    <ligand>
        <name>ATP</name>
        <dbReference type="ChEBI" id="CHEBI:30616"/>
    </ligand>
</feature>
<protein>
    <recommendedName>
        <fullName evidence="5">5-formyltetrahydrofolate cyclo-ligase</fullName>
        <ecNumber evidence="5">6.3.3.2</ecNumber>
    </recommendedName>
</protein>
<dbReference type="AlphaFoldDB" id="A0A941CQN5"/>
<keyword evidence="7" id="KW-1185">Reference proteome</keyword>
<dbReference type="GO" id="GO:0030272">
    <property type="term" value="F:5-formyltetrahydrofolate cyclo-ligase activity"/>
    <property type="evidence" value="ECO:0007669"/>
    <property type="project" value="UniProtKB-EC"/>
</dbReference>
<comment type="cofactor">
    <cofactor evidence="5">
        <name>Mg(2+)</name>
        <dbReference type="ChEBI" id="CHEBI:18420"/>
    </cofactor>
</comment>
<keyword evidence="5" id="KW-0460">Magnesium</keyword>
<sequence>MDEMRTVKRDLRQKLLQRQAALTPEYKREASARIFAHLLEMEDFQNARRVFLYVGTAQEVDTRPMLEAMLRMGKMVFVPKTITLGHMEACAVGDLSELIPGRHGILEPADAKRAVSPDSLDLILVPCLGFNQRGYRLGYGGGFYDRYLPRVKGKCILLAFEQMREEDLPVEDFDVPCEGILTEEGYRSAEV</sequence>
<dbReference type="NCBIfam" id="TIGR02727">
    <property type="entry name" value="MTHFS_bact"/>
    <property type="match status" value="1"/>
</dbReference>
<dbReference type="InterPro" id="IPR037171">
    <property type="entry name" value="NagB/RpiA_transferase-like"/>
</dbReference>
<evidence type="ECO:0000256" key="2">
    <source>
        <dbReference type="ARBA" id="ARBA00022741"/>
    </source>
</evidence>
<accession>A0A941CQN5</accession>
<evidence type="ECO:0000313" key="6">
    <source>
        <dbReference type="EMBL" id="MBR0575541.1"/>
    </source>
</evidence>
<comment type="similarity">
    <text evidence="1 5">Belongs to the 5-formyltetrahydrofolate cyclo-ligase family.</text>
</comment>
<organism evidence="6 7">
    <name type="scientific">Proteiniclasticum sediminis</name>
    <dbReference type="NCBI Taxonomy" id="2804028"/>
    <lineage>
        <taxon>Bacteria</taxon>
        <taxon>Bacillati</taxon>
        <taxon>Bacillota</taxon>
        <taxon>Clostridia</taxon>
        <taxon>Eubacteriales</taxon>
        <taxon>Clostridiaceae</taxon>
        <taxon>Proteiniclasticum</taxon>
    </lineage>
</organism>
<dbReference type="GO" id="GO:0005524">
    <property type="term" value="F:ATP binding"/>
    <property type="evidence" value="ECO:0007669"/>
    <property type="project" value="UniProtKB-KW"/>
</dbReference>
<keyword evidence="3 4" id="KW-0067">ATP-binding</keyword>
<dbReference type="GO" id="GO:0035999">
    <property type="term" value="P:tetrahydrofolate interconversion"/>
    <property type="evidence" value="ECO:0007669"/>
    <property type="project" value="TreeGrafter"/>
</dbReference>
<evidence type="ECO:0000256" key="4">
    <source>
        <dbReference type="PIRSR" id="PIRSR006806-1"/>
    </source>
</evidence>
<dbReference type="InterPro" id="IPR002698">
    <property type="entry name" value="FTHF_cligase"/>
</dbReference>
<evidence type="ECO:0000256" key="1">
    <source>
        <dbReference type="ARBA" id="ARBA00010638"/>
    </source>
</evidence>
<feature type="binding site" evidence="4">
    <location>
        <position position="59"/>
    </location>
    <ligand>
        <name>substrate</name>
    </ligand>
</feature>